<evidence type="ECO:0000256" key="1">
    <source>
        <dbReference type="SAM" id="MobiDB-lite"/>
    </source>
</evidence>
<dbReference type="Proteomes" id="UP000750502">
    <property type="component" value="Unassembled WGS sequence"/>
</dbReference>
<protein>
    <submittedName>
        <fullName evidence="2">Uncharacterized protein</fullName>
    </submittedName>
</protein>
<reference evidence="2" key="2">
    <citation type="submission" date="2020-10" db="EMBL/GenBank/DDBJ databases">
        <authorList>
            <person name="Peck L.D."/>
            <person name="Nowell R.W."/>
            <person name="Flood J."/>
            <person name="Ryan M.J."/>
            <person name="Barraclough T.G."/>
        </authorList>
    </citation>
    <scope>NUCLEOTIDE SEQUENCE</scope>
    <source>
        <strain evidence="2">IMI 127659i</strain>
    </source>
</reference>
<dbReference type="OrthoDB" id="10436232at2759"/>
<feature type="compositionally biased region" description="Basic and acidic residues" evidence="1">
    <location>
        <begin position="88"/>
        <end position="98"/>
    </location>
</feature>
<reference evidence="2" key="1">
    <citation type="journal article" date="2020" name="bioRxiv">
        <title>Historical genomics reveals the evolutionary mechanisms behind multiple outbreaks of the host-specific coffee wilt pathogen Fusarium xylarioides.</title>
        <authorList>
            <person name="Peck D."/>
            <person name="Nowell R.W."/>
            <person name="Flood J."/>
            <person name="Ryan M.J."/>
            <person name="Barraclough T.G."/>
        </authorList>
    </citation>
    <scope>NUCLEOTIDE SEQUENCE</scope>
    <source>
        <strain evidence="2">IMI 127659i</strain>
    </source>
</reference>
<feature type="compositionally biased region" description="Polar residues" evidence="1">
    <location>
        <begin position="7"/>
        <end position="23"/>
    </location>
</feature>
<dbReference type="AlphaFoldDB" id="A0A9P7ID91"/>
<keyword evidence="3" id="KW-1185">Reference proteome</keyword>
<feature type="compositionally biased region" description="Low complexity" evidence="1">
    <location>
        <begin position="29"/>
        <end position="44"/>
    </location>
</feature>
<evidence type="ECO:0000313" key="2">
    <source>
        <dbReference type="EMBL" id="KAG5763716.1"/>
    </source>
</evidence>
<sequence length="123" mass="12690">MSDQSEKGTASQGEATRPVNSEASGSGGNSSTQNQSASTYTPTASGGGGGNTQETSGQPFTLKRHLEEPPRAGYFNDAAVAAAGGRPDVPKEGQRAEAELEISDDDEEEEYQPADKGGNKNVK</sequence>
<proteinExistence type="predicted"/>
<evidence type="ECO:0000313" key="3">
    <source>
        <dbReference type="Proteomes" id="UP000750502"/>
    </source>
</evidence>
<dbReference type="EMBL" id="JADFTT010000291">
    <property type="protein sequence ID" value="KAG5763716.1"/>
    <property type="molecule type" value="Genomic_DNA"/>
</dbReference>
<name>A0A9P7ID91_9HYPO</name>
<comment type="caution">
    <text evidence="2">The sequence shown here is derived from an EMBL/GenBank/DDBJ whole genome shotgun (WGS) entry which is preliminary data.</text>
</comment>
<gene>
    <name evidence="2" type="ORF">H9Q72_008211</name>
</gene>
<accession>A0A9P7ID91</accession>
<feature type="region of interest" description="Disordered" evidence="1">
    <location>
        <begin position="1"/>
        <end position="123"/>
    </location>
</feature>
<feature type="compositionally biased region" description="Acidic residues" evidence="1">
    <location>
        <begin position="99"/>
        <end position="112"/>
    </location>
</feature>
<organism evidence="2 3">
    <name type="scientific">Fusarium xylarioides</name>
    <dbReference type="NCBI Taxonomy" id="221167"/>
    <lineage>
        <taxon>Eukaryota</taxon>
        <taxon>Fungi</taxon>
        <taxon>Dikarya</taxon>
        <taxon>Ascomycota</taxon>
        <taxon>Pezizomycotina</taxon>
        <taxon>Sordariomycetes</taxon>
        <taxon>Hypocreomycetidae</taxon>
        <taxon>Hypocreales</taxon>
        <taxon>Nectriaceae</taxon>
        <taxon>Fusarium</taxon>
        <taxon>Fusarium fujikuroi species complex</taxon>
    </lineage>
</organism>